<proteinExistence type="predicted"/>
<evidence type="ECO:0000313" key="1">
    <source>
        <dbReference type="Proteomes" id="UP000887579"/>
    </source>
</evidence>
<organism evidence="1 2">
    <name type="scientific">Panagrolaimus sp. ES5</name>
    <dbReference type="NCBI Taxonomy" id="591445"/>
    <lineage>
        <taxon>Eukaryota</taxon>
        <taxon>Metazoa</taxon>
        <taxon>Ecdysozoa</taxon>
        <taxon>Nematoda</taxon>
        <taxon>Chromadorea</taxon>
        <taxon>Rhabditida</taxon>
        <taxon>Tylenchina</taxon>
        <taxon>Panagrolaimomorpha</taxon>
        <taxon>Panagrolaimoidea</taxon>
        <taxon>Panagrolaimidae</taxon>
        <taxon>Panagrolaimus</taxon>
    </lineage>
</organism>
<evidence type="ECO:0000313" key="2">
    <source>
        <dbReference type="WBParaSite" id="ES5_v2.g24886.t1"/>
    </source>
</evidence>
<reference evidence="2" key="1">
    <citation type="submission" date="2022-11" db="UniProtKB">
        <authorList>
            <consortium name="WormBaseParasite"/>
        </authorList>
    </citation>
    <scope>IDENTIFICATION</scope>
</reference>
<protein>
    <submittedName>
        <fullName evidence="2">Uncharacterized protein</fullName>
    </submittedName>
</protein>
<dbReference type="Proteomes" id="UP000887579">
    <property type="component" value="Unplaced"/>
</dbReference>
<sequence length="337" mass="36732">KSLQELCKRNEWATIDLILETACRIEQSSAEFTFSINGLSIYAKVATLSSLGSNEPIQLYCDILKVSTDTHPPIQPPQIARTISLMDSTTSSTSSSHLLQQHQHHPSTSGGNGNIIDMNENKLKQGPQLNRTISVPCDTSGNIISSRTSSSTISISPLKQNNIGGLQRRKERLDSIIDSVATNSIEMFCPSSISPTTSSDNQQQQQQSLMGPPQSISNRTASIIEEKGSVLKSLLQNPSSAGTLGLPPGYQMPPMASWNVIEPNPKSYQQQQIRQNSFDSNNLQQSSFMESSGFEIANFGVFSPNETTTTTGTAKKKRQRNSAGPKKLTKLVSIFLN</sequence>
<dbReference type="WBParaSite" id="ES5_v2.g24886.t1">
    <property type="protein sequence ID" value="ES5_v2.g24886.t1"/>
    <property type="gene ID" value="ES5_v2.g24886"/>
</dbReference>
<name>A0AC34G697_9BILA</name>
<accession>A0AC34G697</accession>